<sequence>MPSPPVVLYTGSLHAVPGHEAYPAIDASIDASIDEPASTALDQLAETITAWPPTINETWRFVHPLELPSYHVSFRDLEYYVQLADEAARAYTNRPLEDRVLSIISSNNTIELSASGMDSLDFQQGVMLNTSIVSQRLRHPERIPVQQGHLFYTFVSARHLTSIHNAPHAHDPLANRLGLGSPYPRPSYTIGSDSVNDVVPDSQASVDEDNSESYISTFVSSDLNGRR</sequence>
<accession>A0A9P5ZHG4</accession>
<feature type="region of interest" description="Disordered" evidence="1">
    <location>
        <begin position="189"/>
        <end position="211"/>
    </location>
</feature>
<organism evidence="2 3">
    <name type="scientific">Pleurotus eryngii</name>
    <name type="common">Boletus of the steppes</name>
    <dbReference type="NCBI Taxonomy" id="5323"/>
    <lineage>
        <taxon>Eukaryota</taxon>
        <taxon>Fungi</taxon>
        <taxon>Dikarya</taxon>
        <taxon>Basidiomycota</taxon>
        <taxon>Agaricomycotina</taxon>
        <taxon>Agaricomycetes</taxon>
        <taxon>Agaricomycetidae</taxon>
        <taxon>Agaricales</taxon>
        <taxon>Pleurotineae</taxon>
        <taxon>Pleurotaceae</taxon>
        <taxon>Pleurotus</taxon>
    </lineage>
</organism>
<evidence type="ECO:0000256" key="1">
    <source>
        <dbReference type="SAM" id="MobiDB-lite"/>
    </source>
</evidence>
<protein>
    <submittedName>
        <fullName evidence="2">Uncharacterized protein</fullName>
    </submittedName>
</protein>
<keyword evidence="3" id="KW-1185">Reference proteome</keyword>
<evidence type="ECO:0000313" key="3">
    <source>
        <dbReference type="Proteomes" id="UP000807025"/>
    </source>
</evidence>
<comment type="caution">
    <text evidence="2">The sequence shown here is derived from an EMBL/GenBank/DDBJ whole genome shotgun (WGS) entry which is preliminary data.</text>
</comment>
<evidence type="ECO:0000313" key="2">
    <source>
        <dbReference type="EMBL" id="KAF9488337.1"/>
    </source>
</evidence>
<gene>
    <name evidence="2" type="ORF">BDN71DRAFT_1513151</name>
</gene>
<dbReference type="EMBL" id="MU154718">
    <property type="protein sequence ID" value="KAF9488337.1"/>
    <property type="molecule type" value="Genomic_DNA"/>
</dbReference>
<dbReference type="AlphaFoldDB" id="A0A9P5ZHG4"/>
<reference evidence="2" key="1">
    <citation type="submission" date="2020-11" db="EMBL/GenBank/DDBJ databases">
        <authorList>
            <consortium name="DOE Joint Genome Institute"/>
            <person name="Ahrendt S."/>
            <person name="Riley R."/>
            <person name="Andreopoulos W."/>
            <person name="Labutti K."/>
            <person name="Pangilinan J."/>
            <person name="Ruiz-Duenas F.J."/>
            <person name="Barrasa J.M."/>
            <person name="Sanchez-Garcia M."/>
            <person name="Camarero S."/>
            <person name="Miyauchi S."/>
            <person name="Serrano A."/>
            <person name="Linde D."/>
            <person name="Babiker R."/>
            <person name="Drula E."/>
            <person name="Ayuso-Fernandez I."/>
            <person name="Pacheco R."/>
            <person name="Padilla G."/>
            <person name="Ferreira P."/>
            <person name="Barriuso J."/>
            <person name="Kellner H."/>
            <person name="Castanera R."/>
            <person name="Alfaro M."/>
            <person name="Ramirez L."/>
            <person name="Pisabarro A.G."/>
            <person name="Kuo A."/>
            <person name="Tritt A."/>
            <person name="Lipzen A."/>
            <person name="He G."/>
            <person name="Yan M."/>
            <person name="Ng V."/>
            <person name="Cullen D."/>
            <person name="Martin F."/>
            <person name="Rosso M.-N."/>
            <person name="Henrissat B."/>
            <person name="Hibbett D."/>
            <person name="Martinez A.T."/>
            <person name="Grigoriev I.V."/>
        </authorList>
    </citation>
    <scope>NUCLEOTIDE SEQUENCE</scope>
    <source>
        <strain evidence="2">ATCC 90797</strain>
    </source>
</reference>
<name>A0A9P5ZHG4_PLEER</name>
<dbReference type="OrthoDB" id="3099428at2759"/>
<proteinExistence type="predicted"/>
<dbReference type="Proteomes" id="UP000807025">
    <property type="component" value="Unassembled WGS sequence"/>
</dbReference>